<dbReference type="AlphaFoldDB" id="A0A0F9EKF8"/>
<sequence>MQERAPLTTAAIYVSMPFRWCWQTTGSIWRLSSTALSLWILFAVFRVLVPGRNWLLAACAVVATALGWHKVPTGRLR</sequence>
<gene>
    <name evidence="2" type="ORF">LCGC14_2416080</name>
</gene>
<keyword evidence="1" id="KW-0812">Transmembrane</keyword>
<reference evidence="2" key="1">
    <citation type="journal article" date="2015" name="Nature">
        <title>Complex archaea that bridge the gap between prokaryotes and eukaryotes.</title>
        <authorList>
            <person name="Spang A."/>
            <person name="Saw J.H."/>
            <person name="Jorgensen S.L."/>
            <person name="Zaremba-Niedzwiedzka K."/>
            <person name="Martijn J."/>
            <person name="Lind A.E."/>
            <person name="van Eijk R."/>
            <person name="Schleper C."/>
            <person name="Guy L."/>
            <person name="Ettema T.J."/>
        </authorList>
    </citation>
    <scope>NUCLEOTIDE SEQUENCE</scope>
</reference>
<comment type="caution">
    <text evidence="2">The sequence shown here is derived from an EMBL/GenBank/DDBJ whole genome shotgun (WGS) entry which is preliminary data.</text>
</comment>
<organism evidence="2">
    <name type="scientific">marine sediment metagenome</name>
    <dbReference type="NCBI Taxonomy" id="412755"/>
    <lineage>
        <taxon>unclassified sequences</taxon>
        <taxon>metagenomes</taxon>
        <taxon>ecological metagenomes</taxon>
    </lineage>
</organism>
<dbReference type="EMBL" id="LAZR01036625">
    <property type="protein sequence ID" value="KKL24363.1"/>
    <property type="molecule type" value="Genomic_DNA"/>
</dbReference>
<accession>A0A0F9EKF8</accession>
<feature type="non-terminal residue" evidence="2">
    <location>
        <position position="77"/>
    </location>
</feature>
<protein>
    <submittedName>
        <fullName evidence="2">Uncharacterized protein</fullName>
    </submittedName>
</protein>
<evidence type="ECO:0000256" key="1">
    <source>
        <dbReference type="SAM" id="Phobius"/>
    </source>
</evidence>
<name>A0A0F9EKF8_9ZZZZ</name>
<feature type="transmembrane region" description="Helical" evidence="1">
    <location>
        <begin position="28"/>
        <end position="48"/>
    </location>
</feature>
<keyword evidence="1" id="KW-0472">Membrane</keyword>
<proteinExistence type="predicted"/>
<feature type="transmembrane region" description="Helical" evidence="1">
    <location>
        <begin position="54"/>
        <end position="71"/>
    </location>
</feature>
<evidence type="ECO:0000313" key="2">
    <source>
        <dbReference type="EMBL" id="KKL24363.1"/>
    </source>
</evidence>
<keyword evidence="1" id="KW-1133">Transmembrane helix</keyword>